<organism evidence="3 4">
    <name type="scientific">Tribonema minus</name>
    <dbReference type="NCBI Taxonomy" id="303371"/>
    <lineage>
        <taxon>Eukaryota</taxon>
        <taxon>Sar</taxon>
        <taxon>Stramenopiles</taxon>
        <taxon>Ochrophyta</taxon>
        <taxon>PX clade</taxon>
        <taxon>Xanthophyceae</taxon>
        <taxon>Tribonematales</taxon>
        <taxon>Tribonemataceae</taxon>
        <taxon>Tribonema</taxon>
    </lineage>
</organism>
<gene>
    <name evidence="3" type="ORF">JKP88DRAFT_296229</name>
</gene>
<dbReference type="EMBL" id="JAFCMP010000021">
    <property type="protein sequence ID" value="KAG5191292.1"/>
    <property type="molecule type" value="Genomic_DNA"/>
</dbReference>
<feature type="domain" description="C962R-like N-terminal AEP" evidence="2">
    <location>
        <begin position="483"/>
        <end position="582"/>
    </location>
</feature>
<evidence type="ECO:0000256" key="1">
    <source>
        <dbReference type="SAM" id="MobiDB-lite"/>
    </source>
</evidence>
<feature type="compositionally biased region" description="Low complexity" evidence="1">
    <location>
        <begin position="993"/>
        <end position="1003"/>
    </location>
</feature>
<proteinExistence type="predicted"/>
<sequence>MNVLNGSEPLSGPHYFQKVKHRSKNVYVYLMGEEHSNNHQCYRDGADVGDVLRAAVSDMTYRVGIYVEMPQTYEYNEDPNVMCSAKPVGTPRKDVLNTIRSCMLQKRNSSSTPREVRSRINFTDIREFFGLLPYTERENSCINEIRSETVERAWPLLNKYFVSPISDALCTLGGVDDRFRNLIYYMPEDRMSPYDYFIHENWHRSLMPLAQTVAFQYTNFSHDRRRSSSRILSCYRHMMDLFTDIYTTWRILSDVDSGIVTHAVFYGGSSHAVAIARLLENTGFVTELLFRAAILRIDMNMNRDQCTAFLKDVVCTQGVTATHLNMVGGAYNISEDLNKNFMHAYSTYIECNKYQPNAYQHLTEVVSRKSPYFVDLDILDPFDKCADPPADDDGGAMHDMNCPPDLNMIHRWTCAINVALAECIPSALPDDAEIPSALPDDAEDDDPTGGDSMSDEEETEEETYYCPPSLGGCDIIFNGINVISDRDGLSPLDCIVATAPIRTLTKNGVSYRKTGVHIVWPTMIVTKQLANVIRAIIIAALFEFDKTERKRDKGYYCRDWTSIVDEAVYKNMSSLRMIGSYKSCRCDDCATDEMKKKYAELATLLVEFQCMVSINNVRITNAKKVTEKAAVKHARAIVRTEKSNNMRAGKDLITRASKFILLSETMTCPCKGRLKATDVGAGVYSVKIVVNGDGSRNSLFEEIMANDNLIMTYAMSVRRPEITALTPVKFPPHAPVAYTVQMEELETDDDDARAVKVKRGHPLPKVMTTARYREEEIHSVAIRDAAENYIRAGWVGPEYSRVQVRRIYKLYNPKKKSSELDVNQDGSDSCSVIAVVEGFGSSFCRTVNRDHTSSTIYFEFTPDRRCLQRCRSTKNTNCKRAAKEAFNVDYRVYVSLFPYTLRTARVLPEEEKDWQNKSLPRSYLKNFLEPRDVDMIPRTGPVFKAVLGLARTSSARKKKASDAARLALGSVGPEADETDTGAATGVKRKRSGGRSSNSTSTNSMSPVLACCNVKLGDSKACIASLIAAMHAQMCDHPFMTADGCGAVLIEQQCGHVSPKNFALSAALYMFYQQRLDAGAISSLQFVNPRVKFSRLAQMDLPALAQFKDELVQCRGKELKKLSVKCAIELARAWNCTVFQEAMIRVKKQDDLSDAMLYAVTHF</sequence>
<feature type="region of interest" description="Disordered" evidence="1">
    <location>
        <begin position="972"/>
        <end position="1003"/>
    </location>
</feature>
<name>A0A836CLZ6_9STRA</name>
<accession>A0A836CLZ6</accession>
<comment type="caution">
    <text evidence="3">The sequence shown here is derived from an EMBL/GenBank/DDBJ whole genome shotgun (WGS) entry which is preliminary data.</text>
</comment>
<keyword evidence="4" id="KW-1185">Reference proteome</keyword>
<feature type="region of interest" description="Disordered" evidence="1">
    <location>
        <begin position="432"/>
        <end position="464"/>
    </location>
</feature>
<evidence type="ECO:0000313" key="3">
    <source>
        <dbReference type="EMBL" id="KAG5191292.1"/>
    </source>
</evidence>
<evidence type="ECO:0000259" key="2">
    <source>
        <dbReference type="Pfam" id="PF23162"/>
    </source>
</evidence>
<dbReference type="Pfam" id="PF23162">
    <property type="entry name" value="AEP_C962R"/>
    <property type="match status" value="1"/>
</dbReference>
<reference evidence="3" key="1">
    <citation type="submission" date="2021-02" db="EMBL/GenBank/DDBJ databases">
        <title>First Annotated Genome of the Yellow-green Alga Tribonema minus.</title>
        <authorList>
            <person name="Mahan K.M."/>
        </authorList>
    </citation>
    <scope>NUCLEOTIDE SEQUENCE</scope>
    <source>
        <strain evidence="3">UTEX B ZZ1240</strain>
    </source>
</reference>
<dbReference type="InterPro" id="IPR056443">
    <property type="entry name" value="AEP_C962R"/>
</dbReference>
<protein>
    <recommendedName>
        <fullName evidence="2">C962R-like N-terminal AEP domain-containing protein</fullName>
    </recommendedName>
</protein>
<evidence type="ECO:0000313" key="4">
    <source>
        <dbReference type="Proteomes" id="UP000664859"/>
    </source>
</evidence>
<feature type="compositionally biased region" description="Acidic residues" evidence="1">
    <location>
        <begin position="440"/>
        <end position="463"/>
    </location>
</feature>
<dbReference type="Proteomes" id="UP000664859">
    <property type="component" value="Unassembled WGS sequence"/>
</dbReference>
<dbReference type="AlphaFoldDB" id="A0A836CLZ6"/>